<evidence type="ECO:0000256" key="1">
    <source>
        <dbReference type="ARBA" id="ARBA00022686"/>
    </source>
</evidence>
<proteinExistence type="predicted"/>
<reference evidence="2 3" key="1">
    <citation type="submission" date="2019-05" db="EMBL/GenBank/DDBJ databases">
        <authorList>
            <consortium name="Science for Life Laboratories"/>
        </authorList>
    </citation>
    <scope>NUCLEOTIDE SEQUENCE [LARGE SCALE GENOMIC DNA]</scope>
    <source>
        <strain evidence="2">Soil9</strain>
    </source>
</reference>
<dbReference type="PANTHER" id="PTHR32097:SF18">
    <property type="entry name" value="RING-TYPE DOMAIN-CONTAINING PROTEIN"/>
    <property type="match status" value="1"/>
</dbReference>
<name>A0A6P2CZU5_9BACT</name>
<keyword evidence="1" id="KW-0778">Tellurium resistance</keyword>
<dbReference type="RefSeq" id="WP_162669163.1">
    <property type="nucleotide sequence ID" value="NZ_LR593886.1"/>
</dbReference>
<dbReference type="InterPro" id="IPR051324">
    <property type="entry name" value="Stress/Tellurium_Resist"/>
</dbReference>
<dbReference type="PANTHER" id="PTHR32097">
    <property type="entry name" value="CAMP-BINDING PROTEIN 1-RELATED"/>
    <property type="match status" value="1"/>
</dbReference>
<evidence type="ECO:0000313" key="2">
    <source>
        <dbReference type="EMBL" id="VTR94658.1"/>
    </source>
</evidence>
<evidence type="ECO:0000313" key="3">
    <source>
        <dbReference type="Proteomes" id="UP000464178"/>
    </source>
</evidence>
<dbReference type="InterPro" id="IPR003325">
    <property type="entry name" value="TerD"/>
</dbReference>
<gene>
    <name evidence="2" type="ORF">SOIL9_30560</name>
</gene>
<dbReference type="AlphaFoldDB" id="A0A6P2CZU5"/>
<sequence length="686" mass="77789">MNPIYLRRRAKVILPDGTGSTPVNVLAALQKNIESLGFLLSERVIEHLKALDPLKVDSFYQRLVKELQVLVGAHRKFKPFYPNFPAQVMEMSEAALYFNAIMHYWTGFRPEYESAERPELNEQPKYRIIDLGTKDDFESIFTLLAKSKSPFSPQDKDDVKWFVAQYRDSIRRLLPELIPCKENLAYLGAELIRNAPEISPVLDAHVKTATDVLRLAVALSDGDVSLATAGKFGKLRRKERALLLGWIERAESRTEDMLRWKPRWIRLGERLHPGEYAERFPKTAAAFDVLRNDRKFETFNSAVETNLTKRDTRAVLTLLATRPGKLARRLDHLARLDPSAQTIVERFSERAEKVSTPVLLQVMTHFRHRNEPGKLRTFFPKGEIGNLFATKTPLPKLPEEVADSVVAICERVLVERFAQLAPLGTCYLDPRLKNYLVPFAQRSAAKALRTLVRGSRLSLPECSTLRFFVWWKNGKSRADVDLSAAMYDTKYQYVDTLAYYNLKNFGAHHSGDITDAPNGAAEFIDVDLARCAENRVRYIVMSLNSFTQQPYCDLPECFAGWMARTRASSGEVFEPKTVVDKVDIASDTQICLPAIFDITNREVVWADIALKGHPRFANNVHNNLSGVSLVLRAVTQLRKTDLHTLFALHVRARGEEVATASSAQTVFAVDQGLTPFDLDRITAEFM</sequence>
<evidence type="ECO:0008006" key="4">
    <source>
        <dbReference type="Google" id="ProtNLM"/>
    </source>
</evidence>
<dbReference type="Proteomes" id="UP000464178">
    <property type="component" value="Chromosome"/>
</dbReference>
<keyword evidence="3" id="KW-1185">Reference proteome</keyword>
<dbReference type="CDD" id="cd06974">
    <property type="entry name" value="TerD_like"/>
    <property type="match status" value="1"/>
</dbReference>
<protein>
    <recommendedName>
        <fullName evidence="4">Cytoplasmic protein</fullName>
    </recommendedName>
</protein>
<organism evidence="2 3">
    <name type="scientific">Gemmata massiliana</name>
    <dbReference type="NCBI Taxonomy" id="1210884"/>
    <lineage>
        <taxon>Bacteria</taxon>
        <taxon>Pseudomonadati</taxon>
        <taxon>Planctomycetota</taxon>
        <taxon>Planctomycetia</taxon>
        <taxon>Gemmatales</taxon>
        <taxon>Gemmataceae</taxon>
        <taxon>Gemmata</taxon>
    </lineage>
</organism>
<dbReference type="KEGG" id="gms:SOIL9_30560"/>
<dbReference type="EMBL" id="LR593886">
    <property type="protein sequence ID" value="VTR94658.1"/>
    <property type="molecule type" value="Genomic_DNA"/>
</dbReference>
<dbReference type="GO" id="GO:0046690">
    <property type="term" value="P:response to tellurium ion"/>
    <property type="evidence" value="ECO:0007669"/>
    <property type="project" value="UniProtKB-KW"/>
</dbReference>
<dbReference type="Gene3D" id="2.60.60.30">
    <property type="entry name" value="sav2460 like domains"/>
    <property type="match status" value="1"/>
</dbReference>
<accession>A0A6P2CZU5</accession>